<dbReference type="FunFam" id="1.20.140.10:FF:000013">
    <property type="entry name" value="Acyl-coenzyme A oxidase"/>
    <property type="match status" value="1"/>
</dbReference>
<dbReference type="InterPro" id="IPR029320">
    <property type="entry name" value="Acyl-CoA_ox_N"/>
</dbReference>
<gene>
    <name evidence="16" type="ORF">OSTQU699_LOCUS3952</name>
</gene>
<feature type="domain" description="Acyl-CoA oxidase C-terminal" evidence="13">
    <location>
        <begin position="501"/>
        <end position="686"/>
    </location>
</feature>
<dbReference type="InterPro" id="IPR036250">
    <property type="entry name" value="AcylCo_DH-like_C"/>
</dbReference>
<dbReference type="Proteomes" id="UP000708148">
    <property type="component" value="Unassembled WGS sequence"/>
</dbReference>
<dbReference type="OrthoDB" id="538336at2759"/>
<dbReference type="PANTHER" id="PTHR10909:SF250">
    <property type="entry name" value="PEROXISOMAL ACYL-COENZYME A OXIDASE 1"/>
    <property type="match status" value="1"/>
</dbReference>
<dbReference type="GO" id="GO:0033540">
    <property type="term" value="P:fatty acid beta-oxidation using acyl-CoA oxidase"/>
    <property type="evidence" value="ECO:0007669"/>
    <property type="project" value="TreeGrafter"/>
</dbReference>
<feature type="binding site" evidence="12">
    <location>
        <position position="162"/>
    </location>
    <ligand>
        <name>FAD</name>
        <dbReference type="ChEBI" id="CHEBI:57692"/>
    </ligand>
</feature>
<evidence type="ECO:0000256" key="7">
    <source>
        <dbReference type="ARBA" id="ARBA00023002"/>
    </source>
</evidence>
<evidence type="ECO:0000256" key="3">
    <source>
        <dbReference type="ARBA" id="ARBA00006288"/>
    </source>
</evidence>
<protein>
    <recommendedName>
        <fullName evidence="10">Acyl-coenzyme A oxidase</fullName>
    </recommendedName>
</protein>
<keyword evidence="5 10" id="KW-0274">FAD</keyword>
<dbReference type="Pfam" id="PF01756">
    <property type="entry name" value="ACOX"/>
    <property type="match status" value="1"/>
</dbReference>
<dbReference type="EMBL" id="CAJHUC010000855">
    <property type="protein sequence ID" value="CAD7698591.1"/>
    <property type="molecule type" value="Genomic_DNA"/>
</dbReference>
<dbReference type="SUPFAM" id="SSF56645">
    <property type="entry name" value="Acyl-CoA dehydrogenase NM domain-like"/>
    <property type="match status" value="1"/>
</dbReference>
<dbReference type="GO" id="GO:0055088">
    <property type="term" value="P:lipid homeostasis"/>
    <property type="evidence" value="ECO:0007669"/>
    <property type="project" value="TreeGrafter"/>
</dbReference>
<feature type="binding site" evidence="12">
    <location>
        <position position="201"/>
    </location>
    <ligand>
        <name>FAD</name>
        <dbReference type="ChEBI" id="CHEBI:57692"/>
    </ligand>
</feature>
<keyword evidence="17" id="KW-1185">Reference proteome</keyword>
<dbReference type="FunFam" id="1.20.140.10:FF:000005">
    <property type="entry name" value="Acyl-coenzyme A oxidase"/>
    <property type="match status" value="1"/>
</dbReference>
<proteinExistence type="inferred from homology"/>
<feature type="domain" description="Acyl-coenzyme A oxidase N-terminal" evidence="14">
    <location>
        <begin position="41"/>
        <end position="156"/>
    </location>
</feature>
<dbReference type="AlphaFoldDB" id="A0A8S1ITZ1"/>
<dbReference type="InterPro" id="IPR002655">
    <property type="entry name" value="Acyl-CoA_oxidase_C"/>
</dbReference>
<evidence type="ECO:0000256" key="8">
    <source>
        <dbReference type="ARBA" id="ARBA00023098"/>
    </source>
</evidence>
<evidence type="ECO:0000256" key="12">
    <source>
        <dbReference type="PIRSR" id="PIRSR000168-2"/>
    </source>
</evidence>
<dbReference type="InterPro" id="IPR009100">
    <property type="entry name" value="AcylCoA_DH/oxidase_NM_dom_sf"/>
</dbReference>
<dbReference type="Gene3D" id="1.20.140.10">
    <property type="entry name" value="Butyryl-CoA Dehydrogenase, subunit A, domain 3"/>
    <property type="match status" value="2"/>
</dbReference>
<dbReference type="Pfam" id="PF22924">
    <property type="entry name" value="ACOX_C_alpha1"/>
    <property type="match status" value="1"/>
</dbReference>
<dbReference type="PIRSF" id="PIRSF000168">
    <property type="entry name" value="Acyl-CoA_oxidase"/>
    <property type="match status" value="1"/>
</dbReference>
<dbReference type="FunFam" id="1.10.540.10:FF:000015">
    <property type="entry name" value="Acyl-coenzyme A oxidase"/>
    <property type="match status" value="1"/>
</dbReference>
<evidence type="ECO:0000256" key="11">
    <source>
        <dbReference type="PIRSR" id="PIRSR000168-1"/>
    </source>
</evidence>
<keyword evidence="9" id="KW-0576">Peroxisome</keyword>
<dbReference type="SUPFAM" id="SSF47203">
    <property type="entry name" value="Acyl-CoA dehydrogenase C-terminal domain-like"/>
    <property type="match status" value="2"/>
</dbReference>
<evidence type="ECO:0000259" key="14">
    <source>
        <dbReference type="Pfam" id="PF14749"/>
    </source>
</evidence>
<organism evidence="16 17">
    <name type="scientific">Ostreobium quekettii</name>
    <dbReference type="NCBI Taxonomy" id="121088"/>
    <lineage>
        <taxon>Eukaryota</taxon>
        <taxon>Viridiplantae</taxon>
        <taxon>Chlorophyta</taxon>
        <taxon>core chlorophytes</taxon>
        <taxon>Ulvophyceae</taxon>
        <taxon>TCBD clade</taxon>
        <taxon>Bryopsidales</taxon>
        <taxon>Ostreobineae</taxon>
        <taxon>Ostreobiaceae</taxon>
        <taxon>Ostreobium</taxon>
    </lineage>
</organism>
<dbReference type="GO" id="GO:0071949">
    <property type="term" value="F:FAD binding"/>
    <property type="evidence" value="ECO:0007669"/>
    <property type="project" value="InterPro"/>
</dbReference>
<dbReference type="GO" id="GO:0003997">
    <property type="term" value="F:acyl-CoA oxidase activity"/>
    <property type="evidence" value="ECO:0007669"/>
    <property type="project" value="InterPro"/>
</dbReference>
<evidence type="ECO:0000259" key="13">
    <source>
        <dbReference type="Pfam" id="PF01756"/>
    </source>
</evidence>
<comment type="cofactor">
    <cofactor evidence="1">
        <name>FAD</name>
        <dbReference type="ChEBI" id="CHEBI:57692"/>
    </cofactor>
</comment>
<feature type="domain" description="Acyl-CoA oxidase C-alpha1" evidence="15">
    <location>
        <begin position="300"/>
        <end position="461"/>
    </location>
</feature>
<dbReference type="InterPro" id="IPR012258">
    <property type="entry name" value="Acyl-CoA_oxidase"/>
</dbReference>
<keyword evidence="4 10" id="KW-0285">Flavoprotein</keyword>
<keyword evidence="7" id="KW-0560">Oxidoreductase</keyword>
<evidence type="ECO:0000313" key="16">
    <source>
        <dbReference type="EMBL" id="CAD7698591.1"/>
    </source>
</evidence>
<evidence type="ECO:0000259" key="15">
    <source>
        <dbReference type="Pfam" id="PF22924"/>
    </source>
</evidence>
<dbReference type="GO" id="GO:0005504">
    <property type="term" value="F:fatty acid binding"/>
    <property type="evidence" value="ECO:0007669"/>
    <property type="project" value="TreeGrafter"/>
</dbReference>
<evidence type="ECO:0000256" key="9">
    <source>
        <dbReference type="ARBA" id="ARBA00023140"/>
    </source>
</evidence>
<evidence type="ECO:0000256" key="5">
    <source>
        <dbReference type="ARBA" id="ARBA00022827"/>
    </source>
</evidence>
<feature type="active site" description="Proton acceptor" evidence="11">
    <location>
        <position position="446"/>
    </location>
</feature>
<dbReference type="FunFam" id="2.40.110.10:FF:000003">
    <property type="entry name" value="Acyl-coenzyme A oxidase"/>
    <property type="match status" value="1"/>
</dbReference>
<keyword evidence="8" id="KW-0443">Lipid metabolism</keyword>
<dbReference type="Gene3D" id="1.10.540.10">
    <property type="entry name" value="Acyl-CoA dehydrogenase/oxidase, N-terminal domain"/>
    <property type="match status" value="1"/>
</dbReference>
<evidence type="ECO:0000256" key="6">
    <source>
        <dbReference type="ARBA" id="ARBA00022832"/>
    </source>
</evidence>
<dbReference type="PANTHER" id="PTHR10909">
    <property type="entry name" value="ELECTRON TRANSPORT OXIDOREDUCTASE"/>
    <property type="match status" value="1"/>
</dbReference>
<comment type="subcellular location">
    <subcellularLocation>
        <location evidence="2">Peroxisome</location>
    </subcellularLocation>
</comment>
<comment type="similarity">
    <text evidence="3 10">Belongs to the acyl-CoA oxidase family.</text>
</comment>
<evidence type="ECO:0000256" key="1">
    <source>
        <dbReference type="ARBA" id="ARBA00001974"/>
    </source>
</evidence>
<evidence type="ECO:0000256" key="4">
    <source>
        <dbReference type="ARBA" id="ARBA00022630"/>
    </source>
</evidence>
<sequence length="695" mass="77410">MAHFVDARTRVLQEESTKAVLSNCSDPKADLAAERARATFDVGELLHYLNGGREKVERKAHFAELISRTEWGNKSERYFQTREEQYVHGLKVAFGIWDFMKEKRLGISDGRVLRSLVNAPGGLELHIGMFIPSLISHANPEQQAKWLPKAQSLEIIGTYAQTELGHGTFVRGLETTATYDSDRQEFIVHSPTLTSTKWWPGGLGKTATHIILMARLFTKGKDYGPHAFIMQIRSLEDHKPLTGITIGDIGPKFGFNGVDNGFLRLEYVRIPREAMLMRFAKITPEGDYVPPPPANAKASYATMMYVRSTIVQDAGKFLSMAVTIATRYTSVRRQTTSSKGQRETQVLDYQSVAGSLLPLLATAYALHFTGKVMMQMYTDFERSRDRGDFSNLPELHAFSSGLKAMCTTITSEGIEKSRLLCGGHGYSRLSGLPDMYTSYVQNSTWEGDNNVMFLQTGRYLIKSLLGAMTGKTLSGYAKYLENAQFEMKERCNVSTEVQWLDPAAQLAAFRNRAARLCVDAAEQLKQESGGNPVFEGEPWDNSNVIVIKLAVAHSQYVIYKNFMDSLQGIRSRGELQPNTVRALADLQGLFGLTVLEREVGDMLESGYLSARQVKLLRAQQRALVKAVRPNAVPLVDAFGFLDYELSSALGRSDGDVYRGLLEMAQASPLNRTEEGPGWKAVLEAQMKKPGSRSRL</sequence>
<accession>A0A8S1ITZ1</accession>
<dbReference type="Pfam" id="PF14749">
    <property type="entry name" value="Acyl-CoA_ox_N"/>
    <property type="match status" value="1"/>
</dbReference>
<keyword evidence="6" id="KW-0276">Fatty acid metabolism</keyword>
<dbReference type="InterPro" id="IPR055060">
    <property type="entry name" value="ACOX_C_alpha1"/>
</dbReference>
<dbReference type="GO" id="GO:0005777">
    <property type="term" value="C:peroxisome"/>
    <property type="evidence" value="ECO:0007669"/>
    <property type="project" value="UniProtKB-SubCell"/>
</dbReference>
<dbReference type="InterPro" id="IPR037069">
    <property type="entry name" value="AcylCoA_DH/ox_N_sf"/>
</dbReference>
<evidence type="ECO:0000256" key="2">
    <source>
        <dbReference type="ARBA" id="ARBA00004275"/>
    </source>
</evidence>
<dbReference type="Gene3D" id="2.40.110.10">
    <property type="entry name" value="Butyryl-CoA Dehydrogenase, subunit A, domain 2"/>
    <property type="match status" value="1"/>
</dbReference>
<evidence type="ECO:0000313" key="17">
    <source>
        <dbReference type="Proteomes" id="UP000708148"/>
    </source>
</evidence>
<reference evidence="16" key="1">
    <citation type="submission" date="2020-12" db="EMBL/GenBank/DDBJ databases">
        <authorList>
            <person name="Iha C."/>
        </authorList>
    </citation>
    <scope>NUCLEOTIDE SEQUENCE</scope>
</reference>
<name>A0A8S1ITZ1_9CHLO</name>
<evidence type="ECO:0000256" key="10">
    <source>
        <dbReference type="PIRNR" id="PIRNR000168"/>
    </source>
</evidence>
<dbReference type="InterPro" id="IPR046373">
    <property type="entry name" value="Acyl-CoA_Oxase/DH_mid-dom_sf"/>
</dbReference>
<comment type="caution">
    <text evidence="16">The sequence shown here is derived from an EMBL/GenBank/DDBJ whole genome shotgun (WGS) entry which is preliminary data.</text>
</comment>